<evidence type="ECO:0000256" key="1">
    <source>
        <dbReference type="ARBA" id="ARBA00001946"/>
    </source>
</evidence>
<feature type="active site" evidence="10 11">
    <location>
        <position position="146"/>
    </location>
</feature>
<comment type="cofactor">
    <cofactor evidence="1 10">
        <name>Mg(2+)</name>
        <dbReference type="ChEBI" id="CHEBI:18420"/>
    </cofactor>
</comment>
<evidence type="ECO:0000256" key="7">
    <source>
        <dbReference type="ARBA" id="ARBA00023239"/>
    </source>
</evidence>
<evidence type="ECO:0000256" key="6">
    <source>
        <dbReference type="ARBA" id="ARBA00022842"/>
    </source>
</evidence>
<dbReference type="PROSITE" id="PS00781">
    <property type="entry name" value="PEPCASE_1"/>
    <property type="match status" value="1"/>
</dbReference>
<dbReference type="GO" id="GO:0015977">
    <property type="term" value="P:carbon fixation"/>
    <property type="evidence" value="ECO:0007669"/>
    <property type="project" value="UniProtKB-UniRule"/>
</dbReference>
<protein>
    <recommendedName>
        <fullName evidence="5 10">Phosphoenolpyruvate carboxylase</fullName>
        <shortName evidence="10">PEPC</shortName>
        <shortName evidence="10">PEPCase</shortName>
        <ecNumber evidence="4 10">4.1.1.31</ecNumber>
    </recommendedName>
</protein>
<accession>A0A6J4ISS1</accession>
<dbReference type="InterPro" id="IPR021135">
    <property type="entry name" value="PEP_COase"/>
</dbReference>
<dbReference type="Gene3D" id="1.20.1440.90">
    <property type="entry name" value="Phosphoenolpyruvate/pyruvate domain"/>
    <property type="match status" value="1"/>
</dbReference>
<reference evidence="13" key="1">
    <citation type="submission" date="2020-02" db="EMBL/GenBank/DDBJ databases">
        <authorList>
            <person name="Meier V. D."/>
        </authorList>
    </citation>
    <scope>NUCLEOTIDE SEQUENCE</scope>
    <source>
        <strain evidence="13">AVDCRST_MAG10</strain>
    </source>
</reference>
<dbReference type="HAMAP" id="MF_00595">
    <property type="entry name" value="PEPcase_type1"/>
    <property type="match status" value="1"/>
</dbReference>
<dbReference type="EC" id="4.1.1.31" evidence="4 10"/>
<dbReference type="PRINTS" id="PR00150">
    <property type="entry name" value="PEPCARBXLASE"/>
</dbReference>
<feature type="active site" evidence="10 12">
    <location>
        <position position="581"/>
    </location>
</feature>
<evidence type="ECO:0000256" key="8">
    <source>
        <dbReference type="ARBA" id="ARBA00023300"/>
    </source>
</evidence>
<dbReference type="InterPro" id="IPR022805">
    <property type="entry name" value="PEP_COase_bac/pln-type"/>
</dbReference>
<dbReference type="GO" id="GO:0006107">
    <property type="term" value="P:oxaloacetate metabolic process"/>
    <property type="evidence" value="ECO:0007669"/>
    <property type="project" value="UniProtKB-UniRule"/>
</dbReference>
<evidence type="ECO:0000256" key="5">
    <source>
        <dbReference type="ARBA" id="ARBA00022419"/>
    </source>
</evidence>
<dbReference type="GO" id="GO:0005829">
    <property type="term" value="C:cytosol"/>
    <property type="evidence" value="ECO:0007669"/>
    <property type="project" value="TreeGrafter"/>
</dbReference>
<comment type="subunit">
    <text evidence="10">Homotetramer.</text>
</comment>
<evidence type="ECO:0000313" key="13">
    <source>
        <dbReference type="EMBL" id="CAA9261033.1"/>
    </source>
</evidence>
<dbReference type="PANTHER" id="PTHR30523">
    <property type="entry name" value="PHOSPHOENOLPYRUVATE CARBOXYLASE"/>
    <property type="match status" value="1"/>
</dbReference>
<dbReference type="AlphaFoldDB" id="A0A6J4ISS1"/>
<gene>
    <name evidence="10" type="primary">ppc</name>
    <name evidence="13" type="ORF">AVDCRST_MAG10-2749</name>
</gene>
<name>A0A6J4ISS1_9ACTN</name>
<dbReference type="GO" id="GO:0006099">
    <property type="term" value="P:tricarboxylic acid cycle"/>
    <property type="evidence" value="ECO:0007669"/>
    <property type="project" value="InterPro"/>
</dbReference>
<proteinExistence type="inferred from homology"/>
<evidence type="ECO:0000256" key="10">
    <source>
        <dbReference type="HAMAP-Rule" id="MF_00595"/>
    </source>
</evidence>
<dbReference type="InterPro" id="IPR033129">
    <property type="entry name" value="PEPCASE_His_AS"/>
</dbReference>
<evidence type="ECO:0000256" key="4">
    <source>
        <dbReference type="ARBA" id="ARBA00012305"/>
    </source>
</evidence>
<keyword evidence="6 10" id="KW-0460">Magnesium</keyword>
<keyword evidence="8 10" id="KW-0120">Carbon dioxide fixation</keyword>
<comment type="similarity">
    <text evidence="3 10">Belongs to the PEPCase type 1 family.</text>
</comment>
<keyword evidence="7 10" id="KW-0456">Lyase</keyword>
<dbReference type="NCBIfam" id="NF000584">
    <property type="entry name" value="PRK00009.1"/>
    <property type="match status" value="1"/>
</dbReference>
<dbReference type="InterPro" id="IPR018129">
    <property type="entry name" value="PEP_COase_Lys_AS"/>
</dbReference>
<organism evidence="13">
    <name type="scientific">uncultured Acidimicrobiales bacterium</name>
    <dbReference type="NCBI Taxonomy" id="310071"/>
    <lineage>
        <taxon>Bacteria</taxon>
        <taxon>Bacillati</taxon>
        <taxon>Actinomycetota</taxon>
        <taxon>Acidimicrobiia</taxon>
        <taxon>Acidimicrobiales</taxon>
        <taxon>environmental samples</taxon>
    </lineage>
</organism>
<dbReference type="SUPFAM" id="SSF51621">
    <property type="entry name" value="Phosphoenolpyruvate/pyruvate domain"/>
    <property type="match status" value="1"/>
</dbReference>
<keyword evidence="13" id="KW-0670">Pyruvate</keyword>
<evidence type="ECO:0000256" key="9">
    <source>
        <dbReference type="ARBA" id="ARBA00048995"/>
    </source>
</evidence>
<comment type="catalytic activity">
    <reaction evidence="9 10">
        <text>oxaloacetate + phosphate = phosphoenolpyruvate + hydrogencarbonate</text>
        <dbReference type="Rhea" id="RHEA:28370"/>
        <dbReference type="ChEBI" id="CHEBI:16452"/>
        <dbReference type="ChEBI" id="CHEBI:17544"/>
        <dbReference type="ChEBI" id="CHEBI:43474"/>
        <dbReference type="ChEBI" id="CHEBI:58702"/>
        <dbReference type="EC" id="4.1.1.31"/>
    </reaction>
</comment>
<dbReference type="InterPro" id="IPR015813">
    <property type="entry name" value="Pyrv/PenolPyrv_kinase-like_dom"/>
</dbReference>
<dbReference type="GO" id="GO:0000287">
    <property type="term" value="F:magnesium ion binding"/>
    <property type="evidence" value="ECO:0007669"/>
    <property type="project" value="UniProtKB-UniRule"/>
</dbReference>
<comment type="function">
    <text evidence="2 10">Forms oxaloacetate, a four-carbon dicarboxylic acid source for the tricarboxylic acid cycle.</text>
</comment>
<sequence length="920" mass="102056">MTDVAAAPATLEGDALNRDIKLLVGLLGETLVRHEGQELLELVERVRALSKATRDSSSDVTADHLDELLSGVDLATATLLVRAFSAYFHLANIAEQVHRADERTQLSEEEGPLGRAIDEIAAAGLPLEEVEGLLGRLELRLVLTAHPTEAVRQSILAKRRRIAEVLEQRSSSRTTEDRRRDEREIAEIVDLIWQTDELRRKKPTPAEEASSVVFYLDDLFGAVLPDLLDDLAAHLARLGVELGPRARPVRFGTWVGGDRDGNPNVTPEVTMQVLGLQRRLALRRLSATVENLVTKLSTSTRIARISAPLKHSLAADKAALPDVFAQYGNLNAEEPYRLKCSYVLQRLRNTQHRLAEGAPPRRGLEYSCTAELLDELELMRRSLLENGGDLVARGSLDRVIRVAAAFGMALATMDIREHTDRHHVALAALFDRLPTDAPPYAELSRAERTKLLSAELQSARPLKSPATHLVGEAEEVLRLFETIREALDVFGDEAIESYVISMTRGCDDVLAPVVLAREAGLIDLTAGVARIGFVPLLETVDELRSAGPILDELLSDPGYRQLVELRDGVQEVMLGYSDSNKDAGITTSLWEIHRAQRALRDVAQRHDVLLRLFHGRGGTVGRGGGPTGDAILAQPYGTLDGAIKITEQGEVISDKYGLPTLARRNLEFASAAVLKASLMHRESRVPESVIDDWDEVMDVVSKAAHRSYRGLIDDPRLIEYFRSSTPVEELTDLNIGSRPIRRAGGRLQGLDSLRAIPWVFGWTQSRQIVPGWFGVGSGLERARAEGWSERLAGMYDEWHFFRTFISNVEMVLFKTDLDIAWRYVERLADPSLHGIFDIIADEHRRTVEEVLALTGRGRLLDHHPLLRRTLETRDAYLDPISSLQVSLLARLRSSDRADPELRRALMLTVNGIANGLRNTG</sequence>
<dbReference type="GO" id="GO:0008964">
    <property type="term" value="F:phosphoenolpyruvate carboxylase activity"/>
    <property type="evidence" value="ECO:0007669"/>
    <property type="project" value="UniProtKB-UniRule"/>
</dbReference>
<evidence type="ECO:0000256" key="12">
    <source>
        <dbReference type="PROSITE-ProRule" id="PRU10112"/>
    </source>
</evidence>
<dbReference type="Pfam" id="PF00311">
    <property type="entry name" value="PEPcase"/>
    <property type="match status" value="1"/>
</dbReference>
<dbReference type="PROSITE" id="PS00393">
    <property type="entry name" value="PEPCASE_2"/>
    <property type="match status" value="1"/>
</dbReference>
<dbReference type="PANTHER" id="PTHR30523:SF6">
    <property type="entry name" value="PHOSPHOENOLPYRUVATE CARBOXYLASE"/>
    <property type="match status" value="1"/>
</dbReference>
<evidence type="ECO:0000256" key="2">
    <source>
        <dbReference type="ARBA" id="ARBA00003670"/>
    </source>
</evidence>
<evidence type="ECO:0000256" key="3">
    <source>
        <dbReference type="ARBA" id="ARBA00008346"/>
    </source>
</evidence>
<dbReference type="EMBL" id="CADCTB010000170">
    <property type="protein sequence ID" value="CAA9261033.1"/>
    <property type="molecule type" value="Genomic_DNA"/>
</dbReference>
<evidence type="ECO:0000256" key="11">
    <source>
        <dbReference type="PROSITE-ProRule" id="PRU10111"/>
    </source>
</evidence>